<keyword evidence="3" id="KW-1185">Reference proteome</keyword>
<name>A0AAD9G695_BABDI</name>
<organism evidence="2 3">
    <name type="scientific">Babesia divergens</name>
    <dbReference type="NCBI Taxonomy" id="32595"/>
    <lineage>
        <taxon>Eukaryota</taxon>
        <taxon>Sar</taxon>
        <taxon>Alveolata</taxon>
        <taxon>Apicomplexa</taxon>
        <taxon>Aconoidasida</taxon>
        <taxon>Piroplasmida</taxon>
        <taxon>Babesiidae</taxon>
        <taxon>Babesia</taxon>
    </lineage>
</organism>
<feature type="compositionally biased region" description="Gly residues" evidence="1">
    <location>
        <begin position="86"/>
        <end position="96"/>
    </location>
</feature>
<comment type="caution">
    <text evidence="2">The sequence shown here is derived from an EMBL/GenBank/DDBJ whole genome shotgun (WGS) entry which is preliminary data.</text>
</comment>
<evidence type="ECO:0000313" key="2">
    <source>
        <dbReference type="EMBL" id="KAK1932623.1"/>
    </source>
</evidence>
<feature type="compositionally biased region" description="Pro residues" evidence="1">
    <location>
        <begin position="40"/>
        <end position="54"/>
    </location>
</feature>
<dbReference type="EMBL" id="JAHBMH010000073">
    <property type="protein sequence ID" value="KAK1932623.1"/>
    <property type="molecule type" value="Genomic_DNA"/>
</dbReference>
<sequence length="1637" mass="184558">MTGRGNSRGRPPYRGRDGLVNSPGFVASPRVATHGAASQPRPPRPFNRAPPSPMDPHYAVSNPQFVQVPMMNPPSFRLPPAHRGRGGPGRLPGGLGKQPPAPGHPVYGSNEIMSPLFMKEVPYKAAPQPRPTGHPMPQLPDPKDMENFHRIMNRGHGPSMMMGQFMPMFPMGSETSRQGGAAPAGPQSHITEPRFRRERRSISPHKRESGSAVSDDGYGGRQVSLENVVDANRITAMAKAMLHSYTQLKSVIRRIRIAIPSIFRIRNNFKLRPYEEQMMALVEEVYRYLLVAHLQKAHKLRPPLDLQKGGAETLRVKDSLIDFVGSKENLSVVDALEMQAVLENQPLHYNKKWFAVRWGNSTDGNIADTPVGASLYYIKSLSSGTSTASDSINYSVVLKAITVEMFEQHMDLINMMCNTEPAYKQAMLRCIGYYALCCDDDPFITLASSVLPALDISIQVDFYVEIAQLLDASRYRIADMYMERYFERILPMCLAIPDAAAWAPTIKLLMKTIEPLRLGVKNSNTAVSLLRTLKSWCNIFIRCEETCVEVFNKCIQLVLQAGDDSRIVIRGAATDLAVQIWLNAQGKTAVLKRIGYDTIRTLGCISGVQAIKYNIWSDLLSNEEYGNEQSGKAIPLPDLMLCRMDTQDTVSQYLHHEENVFITNMLRADPNLLRHLMNWYLLRYCKITKTLLALEKIASVIRFALMTYPRIAKEAPQHAANNIAILCCWMLNIATNCSVGSGCLELANVKMALFVDWLFFNYHYNYRIIRLCIGTDTATPCEAVLRTVGGQRKVFVKELAKCIYIMRQPDIENELHSRRINVLLGTTDVMNFVYSTAVDTFRRLLDYLLHAILHYHYEVGVIAVDVISAIFVVSVLEINKTDYTLGTLLSALKNTMLGKMCSVSDIALDNLSVYIGREEDKKTKKLLQLKSALSPIQDRYTIVASIGEKHKNPCYDDRLKAILVQCYGMILEYVINVESLNAMFYSNHLTADTLRANYELEKLERMQCPKLYPNVEILNTDQEIESDYSDDDPDTEMAVPYNDADADVLSDISSDDNRGDQKEITTENPQIEVDTVDPQVDGVGSIYNQDGAVEMAPSQQTEAVLDIPPHALRQFIHSFVHASMNNAAMNYAEEPLYTYLKMCLDTNCTPDYTIVMSPSAESPSAFKLVSQHEPEKNGDIAYRVGYMLDSMASYLLETALQCFHDASGASNVDNILFKDWIVHIFNAFVRLLVALYMSGRISIVWELIYYVAATSVIGTDEPSEVYQVVQKKKVIAMTLYFNMIQVVEEKRMVKHNSIMHHTLAYVLKRSVGRRGTDLQLILENLMPIRFALETLLKNEFEHFGKLSALLGMILKLTPVSAIRTFVDTDYILKLNVFTNKSMDGSDLMSYVRTILAPDADDPLHPRQNIVAWQLLCRMYELAFGANKMLQMLKQDRGFLKVKSEQVVPRNMERRPYVTDMDIGNPTETNRNVVCFLGASNNHRANFMVYQRGYTFAKDLFSNDKIHILSRAMLEAFETEDTTLMQIAMFSAFPIFVHSVPTKDVLSDVTQSLALVMPRQHSSPPLQFISEMILALLVHWISQYPQCLTMLDHGAQRLNEALGHLAAKYAAGRMMQFTFNGTTVKVQLENVMLLKLSV</sequence>
<dbReference type="Proteomes" id="UP001195914">
    <property type="component" value="Unassembled WGS sequence"/>
</dbReference>
<feature type="region of interest" description="Disordered" evidence="1">
    <location>
        <begin position="1"/>
        <end position="103"/>
    </location>
</feature>
<evidence type="ECO:0000256" key="1">
    <source>
        <dbReference type="SAM" id="MobiDB-lite"/>
    </source>
</evidence>
<proteinExistence type="predicted"/>
<reference evidence="2" key="2">
    <citation type="submission" date="2021-05" db="EMBL/GenBank/DDBJ databases">
        <authorList>
            <person name="Pain A."/>
        </authorList>
    </citation>
    <scope>NUCLEOTIDE SEQUENCE</scope>
    <source>
        <strain evidence="2">1802A</strain>
    </source>
</reference>
<gene>
    <name evidence="2" type="ORF">X943_000039</name>
</gene>
<evidence type="ECO:0000313" key="3">
    <source>
        <dbReference type="Proteomes" id="UP001195914"/>
    </source>
</evidence>
<reference evidence="2" key="1">
    <citation type="journal article" date="2014" name="Nucleic Acids Res.">
        <title>The evolutionary dynamics of variant antigen genes in Babesia reveal a history of genomic innovation underlying host-parasite interaction.</title>
        <authorList>
            <person name="Jackson A.P."/>
            <person name="Otto T.D."/>
            <person name="Darby A."/>
            <person name="Ramaprasad A."/>
            <person name="Xia D."/>
            <person name="Echaide I.E."/>
            <person name="Farber M."/>
            <person name="Gahlot S."/>
            <person name="Gamble J."/>
            <person name="Gupta D."/>
            <person name="Gupta Y."/>
            <person name="Jackson L."/>
            <person name="Malandrin L."/>
            <person name="Malas T.B."/>
            <person name="Moussa E."/>
            <person name="Nair M."/>
            <person name="Reid A.J."/>
            <person name="Sanders M."/>
            <person name="Sharma J."/>
            <person name="Tracey A."/>
            <person name="Quail M.A."/>
            <person name="Weir W."/>
            <person name="Wastling J.M."/>
            <person name="Hall N."/>
            <person name="Willadsen P."/>
            <person name="Lingelbach K."/>
            <person name="Shiels B."/>
            <person name="Tait A."/>
            <person name="Berriman M."/>
            <person name="Allred D.R."/>
            <person name="Pain A."/>
        </authorList>
    </citation>
    <scope>NUCLEOTIDE SEQUENCE</scope>
    <source>
        <strain evidence="2">1802A</strain>
    </source>
</reference>
<accession>A0AAD9G695</accession>
<protein>
    <submittedName>
        <fullName evidence="2">Uncharacterized protein</fullName>
    </submittedName>
</protein>
<feature type="region of interest" description="Disordered" evidence="1">
    <location>
        <begin position="170"/>
        <end position="219"/>
    </location>
</feature>